<sequence length="236" mass="27028">MKPKPILIIDDKLSEVTEEIADPLKRLGYQVELIENPETGLKVASHRYLAIFIDFRFSDEHTINGADVCYRINDVYPLLPLVLLTAYGKDHIDDFLNAPWNSYCEKGKLALRPSLQDAYVNECLVKAINHAANIVKFDINQERANTIQAYKDLLSKLNQFFVDDPKAALYDNAYIAKVINAGTRSNLVEKFQIKESGNITKRSLLVRHILVDNEAEWEEARKHFSPLKALIEYYSI</sequence>
<reference evidence="1 2" key="1">
    <citation type="submission" date="2020-05" db="EMBL/GenBank/DDBJ databases">
        <title>Mucilaginibacter mali sp. nov.</title>
        <authorList>
            <person name="Kim H.S."/>
            <person name="Lee K.C."/>
            <person name="Suh M.K."/>
            <person name="Kim J.-S."/>
            <person name="Han K.-I."/>
            <person name="Eom M.K."/>
            <person name="Shin Y.K."/>
            <person name="Lee J.-S."/>
        </authorList>
    </citation>
    <scope>NUCLEOTIDE SEQUENCE [LARGE SCALE GENOMIC DNA]</scope>
    <source>
        <strain evidence="1 2">G2-14</strain>
    </source>
</reference>
<evidence type="ECO:0000313" key="1">
    <source>
        <dbReference type="EMBL" id="QKJ28354.1"/>
    </source>
</evidence>
<dbReference type="KEGG" id="mmab:HQ865_00785"/>
<dbReference type="RefSeq" id="WP_173413056.1">
    <property type="nucleotide sequence ID" value="NZ_CP054139.1"/>
</dbReference>
<name>A0A7D4TLK3_9SPHI</name>
<organism evidence="1 2">
    <name type="scientific">Mucilaginibacter mali</name>
    <dbReference type="NCBI Taxonomy" id="2740462"/>
    <lineage>
        <taxon>Bacteria</taxon>
        <taxon>Pseudomonadati</taxon>
        <taxon>Bacteroidota</taxon>
        <taxon>Sphingobacteriia</taxon>
        <taxon>Sphingobacteriales</taxon>
        <taxon>Sphingobacteriaceae</taxon>
        <taxon>Mucilaginibacter</taxon>
    </lineage>
</organism>
<keyword evidence="2" id="KW-1185">Reference proteome</keyword>
<evidence type="ECO:0000313" key="2">
    <source>
        <dbReference type="Proteomes" id="UP000505355"/>
    </source>
</evidence>
<dbReference type="Gene3D" id="3.40.50.2300">
    <property type="match status" value="1"/>
</dbReference>
<accession>A0A7D4TLK3</accession>
<dbReference type="SUPFAM" id="SSF52172">
    <property type="entry name" value="CheY-like"/>
    <property type="match status" value="1"/>
</dbReference>
<dbReference type="AlphaFoldDB" id="A0A7D4TLK3"/>
<dbReference type="Proteomes" id="UP000505355">
    <property type="component" value="Chromosome"/>
</dbReference>
<protein>
    <recommendedName>
        <fullName evidence="3">Response regulatory domain-containing protein</fullName>
    </recommendedName>
</protein>
<gene>
    <name evidence="1" type="ORF">HQ865_00785</name>
</gene>
<evidence type="ECO:0008006" key="3">
    <source>
        <dbReference type="Google" id="ProtNLM"/>
    </source>
</evidence>
<dbReference type="EMBL" id="CP054139">
    <property type="protein sequence ID" value="QKJ28354.1"/>
    <property type="molecule type" value="Genomic_DNA"/>
</dbReference>
<dbReference type="InterPro" id="IPR011006">
    <property type="entry name" value="CheY-like_superfamily"/>
</dbReference>
<proteinExistence type="predicted"/>